<protein>
    <submittedName>
        <fullName evidence="1">Uncharacterized protein</fullName>
    </submittedName>
</protein>
<dbReference type="Proteomes" id="UP001190700">
    <property type="component" value="Unassembled WGS sequence"/>
</dbReference>
<dbReference type="AlphaFoldDB" id="A0AAE0F3Z3"/>
<evidence type="ECO:0000313" key="1">
    <source>
        <dbReference type="EMBL" id="KAK3250644.1"/>
    </source>
</evidence>
<sequence>MTFDGQYFNLDVPGFLCDMIGTSVEWTMPGWDGGHRTELVLADVRKDEVLTWYKDTPETINEIHSKEIAQNGKDEQRAYAGKFLSEMYKLVFVVTVLGLADLLAKVKEVSLFQQTVDTLPWEVTEKEAQFAHSFDVVYTK</sequence>
<organism evidence="1 2">
    <name type="scientific">Cymbomonas tetramitiformis</name>
    <dbReference type="NCBI Taxonomy" id="36881"/>
    <lineage>
        <taxon>Eukaryota</taxon>
        <taxon>Viridiplantae</taxon>
        <taxon>Chlorophyta</taxon>
        <taxon>Pyramimonadophyceae</taxon>
        <taxon>Pyramimonadales</taxon>
        <taxon>Pyramimonadaceae</taxon>
        <taxon>Cymbomonas</taxon>
    </lineage>
</organism>
<keyword evidence="2" id="KW-1185">Reference proteome</keyword>
<comment type="caution">
    <text evidence="1">The sequence shown here is derived from an EMBL/GenBank/DDBJ whole genome shotgun (WGS) entry which is preliminary data.</text>
</comment>
<reference evidence="1 2" key="1">
    <citation type="journal article" date="2015" name="Genome Biol. Evol.">
        <title>Comparative Genomics of a Bacterivorous Green Alga Reveals Evolutionary Causalities and Consequences of Phago-Mixotrophic Mode of Nutrition.</title>
        <authorList>
            <person name="Burns J.A."/>
            <person name="Paasch A."/>
            <person name="Narechania A."/>
            <person name="Kim E."/>
        </authorList>
    </citation>
    <scope>NUCLEOTIDE SEQUENCE [LARGE SCALE GENOMIC DNA]</scope>
    <source>
        <strain evidence="1 2">PLY_AMNH</strain>
    </source>
</reference>
<name>A0AAE0F3Z3_9CHLO</name>
<accession>A0AAE0F3Z3</accession>
<evidence type="ECO:0000313" key="2">
    <source>
        <dbReference type="Proteomes" id="UP001190700"/>
    </source>
</evidence>
<gene>
    <name evidence="1" type="ORF">CYMTET_39989</name>
</gene>
<proteinExistence type="predicted"/>
<dbReference type="EMBL" id="LGRX02026584">
    <property type="protein sequence ID" value="KAK3250644.1"/>
    <property type="molecule type" value="Genomic_DNA"/>
</dbReference>